<keyword evidence="4" id="KW-1015">Disulfide bond</keyword>
<feature type="repeat" description="LDL-receptor class B" evidence="6">
    <location>
        <begin position="35"/>
        <end position="78"/>
    </location>
</feature>
<dbReference type="SUPFAM" id="SSF63825">
    <property type="entry name" value="YWTD domain"/>
    <property type="match status" value="1"/>
</dbReference>
<feature type="non-terminal residue" evidence="8">
    <location>
        <position position="1"/>
    </location>
</feature>
<evidence type="ECO:0000313" key="8">
    <source>
        <dbReference type="EMBL" id="GFS25098.1"/>
    </source>
</evidence>
<dbReference type="PANTHER" id="PTHR46513">
    <property type="entry name" value="VITELLOGENIN RECEPTOR-LIKE PROTEIN-RELATED-RELATED"/>
    <property type="match status" value="1"/>
</dbReference>
<accession>A0AAV4JQP1</accession>
<evidence type="ECO:0000256" key="7">
    <source>
        <dbReference type="SAM" id="Phobius"/>
    </source>
</evidence>
<keyword evidence="7" id="KW-0812">Transmembrane</keyword>
<keyword evidence="8" id="KW-0675">Receptor</keyword>
<dbReference type="PROSITE" id="PS51120">
    <property type="entry name" value="LDLRB"/>
    <property type="match status" value="2"/>
</dbReference>
<evidence type="ECO:0000256" key="6">
    <source>
        <dbReference type="PROSITE-ProRule" id="PRU00461"/>
    </source>
</evidence>
<dbReference type="InterPro" id="IPR011042">
    <property type="entry name" value="6-blade_b-propeller_TolB-like"/>
</dbReference>
<name>A0AAV4JQP1_9GAST</name>
<keyword evidence="5" id="KW-0325">Glycoprotein</keyword>
<organism evidence="8 9">
    <name type="scientific">Elysia marginata</name>
    <dbReference type="NCBI Taxonomy" id="1093978"/>
    <lineage>
        <taxon>Eukaryota</taxon>
        <taxon>Metazoa</taxon>
        <taxon>Spiralia</taxon>
        <taxon>Lophotrochozoa</taxon>
        <taxon>Mollusca</taxon>
        <taxon>Gastropoda</taxon>
        <taxon>Heterobranchia</taxon>
        <taxon>Euthyneura</taxon>
        <taxon>Panpulmonata</taxon>
        <taxon>Sacoglossa</taxon>
        <taxon>Placobranchoidea</taxon>
        <taxon>Plakobranchidae</taxon>
        <taxon>Elysia</taxon>
    </lineage>
</organism>
<gene>
    <name evidence="8" type="ORF">ElyMa_001679400</name>
</gene>
<reference evidence="8 9" key="1">
    <citation type="journal article" date="2021" name="Elife">
        <title>Chloroplast acquisition without the gene transfer in kleptoplastic sea slugs, Plakobranchus ocellatus.</title>
        <authorList>
            <person name="Maeda T."/>
            <person name="Takahashi S."/>
            <person name="Yoshida T."/>
            <person name="Shimamura S."/>
            <person name="Takaki Y."/>
            <person name="Nagai Y."/>
            <person name="Toyoda A."/>
            <person name="Suzuki Y."/>
            <person name="Arimoto A."/>
            <person name="Ishii H."/>
            <person name="Satoh N."/>
            <person name="Nishiyama T."/>
            <person name="Hasebe M."/>
            <person name="Maruyama T."/>
            <person name="Minagawa J."/>
            <person name="Obokata J."/>
            <person name="Shigenobu S."/>
        </authorList>
    </citation>
    <scope>NUCLEOTIDE SEQUENCE [LARGE SCALE GENOMIC DNA]</scope>
</reference>
<evidence type="ECO:0000256" key="3">
    <source>
        <dbReference type="ARBA" id="ARBA00022737"/>
    </source>
</evidence>
<dbReference type="Proteomes" id="UP000762676">
    <property type="component" value="Unassembled WGS sequence"/>
</dbReference>
<dbReference type="Gene3D" id="2.120.10.30">
    <property type="entry name" value="TolB, C-terminal domain"/>
    <property type="match status" value="1"/>
</dbReference>
<keyword evidence="3" id="KW-0677">Repeat</keyword>
<evidence type="ECO:0000256" key="5">
    <source>
        <dbReference type="ARBA" id="ARBA00023180"/>
    </source>
</evidence>
<dbReference type="EMBL" id="BMAT01003418">
    <property type="protein sequence ID" value="GFS25098.1"/>
    <property type="molecule type" value="Genomic_DNA"/>
</dbReference>
<feature type="transmembrane region" description="Helical" evidence="7">
    <location>
        <begin position="259"/>
        <end position="280"/>
    </location>
</feature>
<dbReference type="Pfam" id="PF00058">
    <property type="entry name" value="Ldl_recept_b"/>
    <property type="match status" value="3"/>
</dbReference>
<evidence type="ECO:0000256" key="4">
    <source>
        <dbReference type="ARBA" id="ARBA00023157"/>
    </source>
</evidence>
<evidence type="ECO:0000256" key="1">
    <source>
        <dbReference type="ARBA" id="ARBA00022536"/>
    </source>
</evidence>
<keyword evidence="9" id="KW-1185">Reference proteome</keyword>
<sequence>RDVIEVSRLDGSSRKKIIDQNLSEPRAIALYPKKGLMFWTDWGVNPRIERAYMDGTTRKVIIDRELGYPNGLTIDYAAAPRLYWGDAKLDKIETADLAGRDRHTLVQQTPHPFGLTVFEDRIYWTDWQTERLETANKLDGSGKQIIQSRLEGPMDVHMVTPQRQTGSNNCSSNNGGCSHLCLARPDGYKCACPDKEDSRPCQTIPFHYAKDHPNIINIDINSGYRCSEEDKRLGVCDESDAQHNTQEMSQGDEENPGPYIAVAAILGVLLIILIVAFFIWKRHRRRHYNVEEFSTLTYANPTYQKASTETINTDNRMVKGHFRYHASDSGRPRESFLQRFYRIVYPRSRWEGGRHAEYKNIEKTQWSHSKVVVNTGGLLREVVVKAVVPTVRDLYPSCYGLQTLKKLSGEEQLECTGLWSRDRKEAQTLHR</sequence>
<proteinExistence type="predicted"/>
<evidence type="ECO:0000313" key="9">
    <source>
        <dbReference type="Proteomes" id="UP000762676"/>
    </source>
</evidence>
<dbReference type="InterPro" id="IPR000033">
    <property type="entry name" value="LDLR_classB_rpt"/>
</dbReference>
<keyword evidence="1" id="KW-0245">EGF-like domain</keyword>
<dbReference type="InterPro" id="IPR050778">
    <property type="entry name" value="Cueball_EGF_LRP_Nidogen"/>
</dbReference>
<keyword evidence="7" id="KW-1133">Transmembrane helix</keyword>
<keyword evidence="8" id="KW-0449">Lipoprotein</keyword>
<keyword evidence="7" id="KW-0472">Membrane</keyword>
<dbReference type="Pfam" id="PF14670">
    <property type="entry name" value="FXa_inhibition"/>
    <property type="match status" value="1"/>
</dbReference>
<keyword evidence="2" id="KW-0732">Signal</keyword>
<dbReference type="FunFam" id="2.120.10.30:FF:000241">
    <property type="entry name" value="Low-density lipoprotein receptor-related protein 6"/>
    <property type="match status" value="1"/>
</dbReference>
<comment type="caution">
    <text evidence="8">The sequence shown here is derived from an EMBL/GenBank/DDBJ whole genome shotgun (WGS) entry which is preliminary data.</text>
</comment>
<dbReference type="AlphaFoldDB" id="A0AAV4JQP1"/>
<dbReference type="SMART" id="SM00135">
    <property type="entry name" value="LY"/>
    <property type="match status" value="3"/>
</dbReference>
<dbReference type="SUPFAM" id="SSF57196">
    <property type="entry name" value="EGF/Laminin"/>
    <property type="match status" value="1"/>
</dbReference>
<feature type="repeat" description="LDL-receptor class B" evidence="6">
    <location>
        <begin position="80"/>
        <end position="121"/>
    </location>
</feature>
<protein>
    <submittedName>
        <fullName evidence="8">Low-density lipoprotein receptor-related protein 4</fullName>
    </submittedName>
</protein>
<evidence type="ECO:0000256" key="2">
    <source>
        <dbReference type="ARBA" id="ARBA00022729"/>
    </source>
</evidence>